<evidence type="ECO:0000259" key="17">
    <source>
        <dbReference type="PROSITE" id="PS50011"/>
    </source>
</evidence>
<dbReference type="InterPro" id="IPR013767">
    <property type="entry name" value="PAS_fold"/>
</dbReference>
<dbReference type="STRING" id="3469.A0A4Y7JWV9"/>
<dbReference type="Pfam" id="PF07714">
    <property type="entry name" value="PK_Tyr_Ser-Thr"/>
    <property type="match status" value="1"/>
</dbReference>
<evidence type="ECO:0000313" key="19">
    <source>
        <dbReference type="Proteomes" id="UP000316621"/>
    </source>
</evidence>
<dbReference type="Gramene" id="RZC64195">
    <property type="protein sequence ID" value="RZC64195"/>
    <property type="gene ID" value="C5167_025954"/>
</dbReference>
<dbReference type="Pfam" id="PF00989">
    <property type="entry name" value="PAS"/>
    <property type="match status" value="1"/>
</dbReference>
<comment type="catalytic activity">
    <reaction evidence="15">
        <text>L-seryl-[protein] + ATP = O-phospho-L-seryl-[protein] + ADP + H(+)</text>
        <dbReference type="Rhea" id="RHEA:17989"/>
        <dbReference type="Rhea" id="RHEA-COMP:9863"/>
        <dbReference type="Rhea" id="RHEA-COMP:11604"/>
        <dbReference type="ChEBI" id="CHEBI:15378"/>
        <dbReference type="ChEBI" id="CHEBI:29999"/>
        <dbReference type="ChEBI" id="CHEBI:30616"/>
        <dbReference type="ChEBI" id="CHEBI:83421"/>
        <dbReference type="ChEBI" id="CHEBI:456216"/>
        <dbReference type="EC" id="2.7.11.1"/>
    </reaction>
</comment>
<dbReference type="CDD" id="cd13999">
    <property type="entry name" value="STKc_MAP3K-like"/>
    <property type="match status" value="1"/>
</dbReference>
<keyword evidence="12" id="KW-0472">Membrane</keyword>
<keyword evidence="7" id="KW-0808">Transferase</keyword>
<protein>
    <recommendedName>
        <fullName evidence="3">non-specific serine/threonine protein kinase</fullName>
        <ecNumber evidence="3">2.7.11.1</ecNumber>
    </recommendedName>
</protein>
<dbReference type="FunFam" id="1.10.510.10:FF:000476">
    <property type="entry name" value="PAS domain-containing protein tyrosine kinase family protein"/>
    <property type="match status" value="1"/>
</dbReference>
<evidence type="ECO:0000256" key="4">
    <source>
        <dbReference type="ARBA" id="ARBA00022527"/>
    </source>
</evidence>
<dbReference type="InterPro" id="IPR008271">
    <property type="entry name" value="Ser/Thr_kinase_AS"/>
</dbReference>
<evidence type="ECO:0000256" key="2">
    <source>
        <dbReference type="ARBA" id="ARBA00010507"/>
    </source>
</evidence>
<dbReference type="EC" id="2.7.11.1" evidence="3"/>
<comment type="subcellular location">
    <subcellularLocation>
        <location evidence="1">Membrane</location>
    </subcellularLocation>
</comment>
<evidence type="ECO:0000256" key="11">
    <source>
        <dbReference type="ARBA" id="ARBA00022991"/>
    </source>
</evidence>
<feature type="compositionally biased region" description="Low complexity" evidence="16">
    <location>
        <begin position="331"/>
        <end position="347"/>
    </location>
</feature>
<proteinExistence type="inferred from homology"/>
<dbReference type="GO" id="GO:0016020">
    <property type="term" value="C:membrane"/>
    <property type="evidence" value="ECO:0007669"/>
    <property type="project" value="UniProtKB-SubCell"/>
</dbReference>
<dbReference type="PROSITE" id="PS00108">
    <property type="entry name" value="PROTEIN_KINASE_ST"/>
    <property type="match status" value="1"/>
</dbReference>
<dbReference type="NCBIfam" id="TIGR00229">
    <property type="entry name" value="sensory_box"/>
    <property type="match status" value="1"/>
</dbReference>
<sequence>MYRFGNNIRRFEGSVTVNHKFLESLPLTWKKICLKEPRLFFYCRNRGAEDLYGYSASEAVSHSVFGLIIEKHAYEEAKEIIQRSAIGESWTGLFPVIDKLGRRFRVVTTNSPFYDDCGTLVGFICVTCDSQHFRETHTSRRKPSEKAAYPSSSQLSESSTALATTGLNSQQKPFQATITSKLFTLISGMTKSVIRWITGTRAKTMKCEIQGGNRPHVDRQGFLETVISDPREYAQEKMYQERLFGDFGDEDESEMGVGKMITSKAAGVYFPWEGGARDRSMKMTITHGPSLNRELKDDFRPQKSQALTNKVAVESCSSSSRNGNRAIRMVTSGSRSSSSSSSTSGSRCSNMGADFLSYGISWGDLILCEQVGRGSCATVHHGFWCGSEVAVKVFSEFEYSEDLLQTFRHEVSLMKRLRHPNVLLFMGAVTSPKHLCIVTEFLPRFMLHIYFIYVIISSDTSHILMYMKFFCCSGNLFQLLRRNPPALDWKRRVLMALDIVSNHLRTTGLLLQLTSARGLNYLHCYNPPIVHRDLKSSNLLVDNNWKLKVGDFGLSRLKHATFLTTKSGKGTPQWMAPEVIRNEPADEKSDVYSFGVVLWELATGKIPWEGLIPMQVIAAVGFMDQGIEIPKNIDPQWASLIEICLHSDPTCRPTFGKLLEKLYVMQRYYFAQKAK</sequence>
<keyword evidence="6" id="KW-0716">Sensory transduction</keyword>
<evidence type="ECO:0000256" key="6">
    <source>
        <dbReference type="ARBA" id="ARBA00022606"/>
    </source>
</evidence>
<evidence type="ECO:0000256" key="5">
    <source>
        <dbReference type="ARBA" id="ARBA00022543"/>
    </source>
</evidence>
<evidence type="ECO:0000256" key="16">
    <source>
        <dbReference type="SAM" id="MobiDB-lite"/>
    </source>
</evidence>
<evidence type="ECO:0000256" key="14">
    <source>
        <dbReference type="ARBA" id="ARBA00047899"/>
    </source>
</evidence>
<dbReference type="Gene3D" id="3.30.450.20">
    <property type="entry name" value="PAS domain"/>
    <property type="match status" value="1"/>
</dbReference>
<keyword evidence="19" id="KW-1185">Reference proteome</keyword>
<dbReference type="SUPFAM" id="SSF56112">
    <property type="entry name" value="Protein kinase-like (PK-like)"/>
    <property type="match status" value="1"/>
</dbReference>
<reference evidence="18 19" key="1">
    <citation type="journal article" date="2018" name="Science">
        <title>The opium poppy genome and morphinan production.</title>
        <authorList>
            <person name="Guo L."/>
            <person name="Winzer T."/>
            <person name="Yang X."/>
            <person name="Li Y."/>
            <person name="Ning Z."/>
            <person name="He Z."/>
            <person name="Teodor R."/>
            <person name="Lu Y."/>
            <person name="Bowser T.A."/>
            <person name="Graham I.A."/>
            <person name="Ye K."/>
        </authorList>
    </citation>
    <scope>NUCLEOTIDE SEQUENCE [LARGE SCALE GENOMIC DNA]</scope>
    <source>
        <strain evidence="19">cv. HN1</strain>
        <tissue evidence="18">Leaves</tissue>
    </source>
</reference>
<feature type="region of interest" description="Disordered" evidence="16">
    <location>
        <begin position="136"/>
        <end position="155"/>
    </location>
</feature>
<dbReference type="InterPro" id="IPR001245">
    <property type="entry name" value="Ser-Thr/Tyr_kinase_cat_dom"/>
</dbReference>
<dbReference type="InterPro" id="IPR011009">
    <property type="entry name" value="Kinase-like_dom_sf"/>
</dbReference>
<evidence type="ECO:0000256" key="8">
    <source>
        <dbReference type="ARBA" id="ARBA00022741"/>
    </source>
</evidence>
<accession>A0A4Y7JWV9</accession>
<dbReference type="Proteomes" id="UP000316621">
    <property type="component" value="Chromosome 5"/>
</dbReference>
<dbReference type="GO" id="GO:0007165">
    <property type="term" value="P:signal transduction"/>
    <property type="evidence" value="ECO:0007669"/>
    <property type="project" value="TreeGrafter"/>
</dbReference>
<evidence type="ECO:0000256" key="9">
    <source>
        <dbReference type="ARBA" id="ARBA00022777"/>
    </source>
</evidence>
<comment type="catalytic activity">
    <reaction evidence="14">
        <text>L-threonyl-[protein] + ATP = O-phospho-L-threonyl-[protein] + ADP + H(+)</text>
        <dbReference type="Rhea" id="RHEA:46608"/>
        <dbReference type="Rhea" id="RHEA-COMP:11060"/>
        <dbReference type="Rhea" id="RHEA-COMP:11605"/>
        <dbReference type="ChEBI" id="CHEBI:15378"/>
        <dbReference type="ChEBI" id="CHEBI:30013"/>
        <dbReference type="ChEBI" id="CHEBI:30616"/>
        <dbReference type="ChEBI" id="CHEBI:61977"/>
        <dbReference type="ChEBI" id="CHEBI:456216"/>
        <dbReference type="EC" id="2.7.11.1"/>
    </reaction>
</comment>
<dbReference type="PROSITE" id="PS50011">
    <property type="entry name" value="PROTEIN_KINASE_DOM"/>
    <property type="match status" value="1"/>
</dbReference>
<keyword evidence="9" id="KW-0418">Kinase</keyword>
<dbReference type="InterPro" id="IPR050167">
    <property type="entry name" value="Ser_Thr_protein_kinase"/>
</dbReference>
<dbReference type="GO" id="GO:0009881">
    <property type="term" value="F:photoreceptor activity"/>
    <property type="evidence" value="ECO:0007669"/>
    <property type="project" value="UniProtKB-KW"/>
</dbReference>
<dbReference type="GO" id="GO:0005737">
    <property type="term" value="C:cytoplasm"/>
    <property type="evidence" value="ECO:0007669"/>
    <property type="project" value="TreeGrafter"/>
</dbReference>
<evidence type="ECO:0000256" key="10">
    <source>
        <dbReference type="ARBA" id="ARBA00022840"/>
    </source>
</evidence>
<comment type="similarity">
    <text evidence="2">Belongs to the protein kinase superfamily. TKL Ser/Thr protein kinase family. RAF subfamily.</text>
</comment>
<organism evidence="18 19">
    <name type="scientific">Papaver somniferum</name>
    <name type="common">Opium poppy</name>
    <dbReference type="NCBI Taxonomy" id="3469"/>
    <lineage>
        <taxon>Eukaryota</taxon>
        <taxon>Viridiplantae</taxon>
        <taxon>Streptophyta</taxon>
        <taxon>Embryophyta</taxon>
        <taxon>Tracheophyta</taxon>
        <taxon>Spermatophyta</taxon>
        <taxon>Magnoliopsida</taxon>
        <taxon>Ranunculales</taxon>
        <taxon>Papaveraceae</taxon>
        <taxon>Papaveroideae</taxon>
        <taxon>Papaver</taxon>
    </lineage>
</organism>
<keyword evidence="13" id="KW-0675">Receptor</keyword>
<dbReference type="EMBL" id="CM010719">
    <property type="protein sequence ID" value="RZC64195.1"/>
    <property type="molecule type" value="Genomic_DNA"/>
</dbReference>
<feature type="compositionally biased region" description="Basic and acidic residues" evidence="16">
    <location>
        <begin position="136"/>
        <end position="145"/>
    </location>
</feature>
<evidence type="ECO:0000256" key="12">
    <source>
        <dbReference type="ARBA" id="ARBA00023136"/>
    </source>
</evidence>
<dbReference type="InterPro" id="IPR000719">
    <property type="entry name" value="Prot_kinase_dom"/>
</dbReference>
<dbReference type="PANTHER" id="PTHR23257">
    <property type="entry name" value="SERINE-THREONINE PROTEIN KINASE"/>
    <property type="match status" value="1"/>
</dbReference>
<feature type="region of interest" description="Disordered" evidence="16">
    <location>
        <begin position="310"/>
        <end position="348"/>
    </location>
</feature>
<gene>
    <name evidence="18" type="ORF">C5167_025954</name>
</gene>
<name>A0A4Y7JWV9_PAPSO</name>
<feature type="domain" description="Protein kinase" evidence="17">
    <location>
        <begin position="365"/>
        <end position="664"/>
    </location>
</feature>
<dbReference type="PANTHER" id="PTHR23257:SF978">
    <property type="entry name" value="PROTEIN KINASE FAMILY PROTEIN"/>
    <property type="match status" value="1"/>
</dbReference>
<dbReference type="InterPro" id="IPR035965">
    <property type="entry name" value="PAS-like_dom_sf"/>
</dbReference>
<dbReference type="FunFam" id="3.30.200.20:FF:000060">
    <property type="entry name" value="Serine/threonine-protein kinase isoform 1"/>
    <property type="match status" value="1"/>
</dbReference>
<dbReference type="GO" id="GO:0004674">
    <property type="term" value="F:protein serine/threonine kinase activity"/>
    <property type="evidence" value="ECO:0007669"/>
    <property type="project" value="UniProtKB-KW"/>
</dbReference>
<dbReference type="SMART" id="SM00220">
    <property type="entry name" value="S_TKc"/>
    <property type="match status" value="1"/>
</dbReference>
<keyword evidence="11" id="KW-0157">Chromophore</keyword>
<evidence type="ECO:0000256" key="15">
    <source>
        <dbReference type="ARBA" id="ARBA00048679"/>
    </source>
</evidence>
<evidence type="ECO:0000313" key="18">
    <source>
        <dbReference type="EMBL" id="RZC64195.1"/>
    </source>
</evidence>
<dbReference type="GO" id="GO:0006355">
    <property type="term" value="P:regulation of DNA-templated transcription"/>
    <property type="evidence" value="ECO:0007669"/>
    <property type="project" value="InterPro"/>
</dbReference>
<evidence type="ECO:0000256" key="1">
    <source>
        <dbReference type="ARBA" id="ARBA00004370"/>
    </source>
</evidence>
<dbReference type="Gene3D" id="3.30.200.20">
    <property type="entry name" value="Phosphorylase Kinase, domain 1"/>
    <property type="match status" value="1"/>
</dbReference>
<dbReference type="GO" id="GO:0005524">
    <property type="term" value="F:ATP binding"/>
    <property type="evidence" value="ECO:0007669"/>
    <property type="project" value="UniProtKB-KW"/>
</dbReference>
<dbReference type="SUPFAM" id="SSF55785">
    <property type="entry name" value="PYP-like sensor domain (PAS domain)"/>
    <property type="match status" value="1"/>
</dbReference>
<keyword evidence="10" id="KW-0067">ATP-binding</keyword>
<evidence type="ECO:0000256" key="3">
    <source>
        <dbReference type="ARBA" id="ARBA00012513"/>
    </source>
</evidence>
<keyword evidence="4" id="KW-0723">Serine/threonine-protein kinase</keyword>
<dbReference type="AlphaFoldDB" id="A0A4Y7JWV9"/>
<dbReference type="InterPro" id="IPR000014">
    <property type="entry name" value="PAS"/>
</dbReference>
<evidence type="ECO:0000256" key="13">
    <source>
        <dbReference type="ARBA" id="ARBA00023170"/>
    </source>
</evidence>
<keyword evidence="5" id="KW-0600">Photoreceptor protein</keyword>
<evidence type="ECO:0000256" key="7">
    <source>
        <dbReference type="ARBA" id="ARBA00022679"/>
    </source>
</evidence>
<keyword evidence="8" id="KW-0547">Nucleotide-binding</keyword>
<dbReference type="Gene3D" id="1.10.510.10">
    <property type="entry name" value="Transferase(Phosphotransferase) domain 1"/>
    <property type="match status" value="1"/>
</dbReference>